<dbReference type="GO" id="GO:0005516">
    <property type="term" value="F:calmodulin binding"/>
    <property type="evidence" value="ECO:0007669"/>
    <property type="project" value="InterPro"/>
</dbReference>
<accession>A0AAP0QSX0</accession>
<name>A0AAP0QSX0_9ROSI</name>
<protein>
    <recommendedName>
        <fullName evidence="3">Calcium-transporting P-type ATPase N-terminal autoinhibitory domain-containing protein</fullName>
    </recommendedName>
</protein>
<keyword evidence="2" id="KW-1133">Transmembrane helix</keyword>
<dbReference type="Proteomes" id="UP001428341">
    <property type="component" value="Unassembled WGS sequence"/>
</dbReference>
<comment type="caution">
    <text evidence="4">The sequence shown here is derived from an EMBL/GenBank/DDBJ whole genome shotgun (WGS) entry which is preliminary data.</text>
</comment>
<feature type="transmembrane region" description="Helical" evidence="2">
    <location>
        <begin position="168"/>
        <end position="190"/>
    </location>
</feature>
<evidence type="ECO:0000259" key="3">
    <source>
        <dbReference type="Pfam" id="PF12515"/>
    </source>
</evidence>
<feature type="transmembrane region" description="Helical" evidence="2">
    <location>
        <begin position="146"/>
        <end position="162"/>
    </location>
</feature>
<feature type="domain" description="Calcium-transporting P-type ATPase N-terminal autoinhibitory" evidence="3">
    <location>
        <begin position="13"/>
        <end position="58"/>
    </location>
</feature>
<gene>
    <name evidence="4" type="ORF">WN944_005795</name>
</gene>
<reference evidence="4 5" key="1">
    <citation type="submission" date="2024-05" db="EMBL/GenBank/DDBJ databases">
        <title>Haplotype-resolved chromosome-level genome assembly of Huyou (Citrus changshanensis).</title>
        <authorList>
            <person name="Miao C."/>
            <person name="Chen W."/>
            <person name="Wu Y."/>
            <person name="Wang L."/>
            <person name="Zhao S."/>
            <person name="Grierson D."/>
            <person name="Xu C."/>
            <person name="Chen K."/>
        </authorList>
    </citation>
    <scope>NUCLEOTIDE SEQUENCE [LARGE SCALE GENOMIC DNA]</scope>
    <source>
        <strain evidence="4">01-14</strain>
        <tissue evidence="4">Leaf</tissue>
    </source>
</reference>
<feature type="transmembrane region" description="Helical" evidence="2">
    <location>
        <begin position="349"/>
        <end position="369"/>
    </location>
</feature>
<feature type="transmembrane region" description="Helical" evidence="2">
    <location>
        <begin position="389"/>
        <end position="410"/>
    </location>
</feature>
<proteinExistence type="predicted"/>
<evidence type="ECO:0000313" key="4">
    <source>
        <dbReference type="EMBL" id="KAK9213810.1"/>
    </source>
</evidence>
<dbReference type="Pfam" id="PF12515">
    <property type="entry name" value="CaATP_NAI"/>
    <property type="match status" value="1"/>
</dbReference>
<keyword evidence="2" id="KW-0812">Transmembrane</keyword>
<evidence type="ECO:0000313" key="5">
    <source>
        <dbReference type="Proteomes" id="UP001428341"/>
    </source>
</evidence>
<keyword evidence="5" id="KW-1185">Reference proteome</keyword>
<dbReference type="EMBL" id="JBCGBO010000003">
    <property type="protein sequence ID" value="KAK9213810.1"/>
    <property type="molecule type" value="Genomic_DNA"/>
</dbReference>
<dbReference type="AlphaFoldDB" id="A0AAP0QSX0"/>
<keyword evidence="2" id="KW-0472">Membrane</keyword>
<feature type="transmembrane region" description="Helical" evidence="2">
    <location>
        <begin position="202"/>
        <end position="222"/>
    </location>
</feature>
<organism evidence="4 5">
    <name type="scientific">Citrus x changshan-huyou</name>
    <dbReference type="NCBI Taxonomy" id="2935761"/>
    <lineage>
        <taxon>Eukaryota</taxon>
        <taxon>Viridiplantae</taxon>
        <taxon>Streptophyta</taxon>
        <taxon>Embryophyta</taxon>
        <taxon>Tracheophyta</taxon>
        <taxon>Spermatophyta</taxon>
        <taxon>Magnoliopsida</taxon>
        <taxon>eudicotyledons</taxon>
        <taxon>Gunneridae</taxon>
        <taxon>Pentapetalae</taxon>
        <taxon>rosids</taxon>
        <taxon>malvids</taxon>
        <taxon>Sapindales</taxon>
        <taxon>Rutaceae</taxon>
        <taxon>Aurantioideae</taxon>
        <taxon>Citrus</taxon>
    </lineage>
</organism>
<sequence>MRTAAGLGMENYLNENFGSVKPKNSSEEALQRWRRLYGIVKNPKRIFPFTANLAKRSEAEAIRRSNQKLEDLLSREYILTVAAKARRVQDCVDDEEIRVAVNVQLAAHRFMEKKELEDVSSSEYTVSEAAEFKNVYKLLGKCKKHTIAVLPLVGNLFTYLVLEGTSFVVYLLGYLVSEVISSFNLVLWAIADIQDLVKKSKWSFLLGFGIAVCACILARATAATRQEFERQLIGAVEIVFSDENATDSSHGTYNISSRNLSISHVPSFDYVPRTANPFLLLIIRNVMNQLNLVKDLHLISSPAPLMASAACQVCQLLGKHKKCSLAMFYLVLEAASFKLDLFGKSKRDFLLALFLLSAFGFAMCTYTCIRRRSRGATRVQSQKQLVRTVEVAFSEVQLIVTLVYFILAELHVKNNFSVSVFPLVFAVIVAVFTFKNDGGVSDAPEHADDDLYGDLPVTNIPLIQAIPSTSNELSLIATDHRYNLQCQLQNIQQMKGFQDLKLSPHFKDMKLPNKPNQNQKAVKFHISDEEDFSDFDDDEYDEYHPPLNKMKKPIMGISGRPGMMPNNMMMMNGNHPQLMNAQNGAPNAAQNAKKGGNNNNN</sequence>
<feature type="region of interest" description="Disordered" evidence="1">
    <location>
        <begin position="575"/>
        <end position="601"/>
    </location>
</feature>
<dbReference type="Gene3D" id="1.20.5.170">
    <property type="match status" value="1"/>
</dbReference>
<feature type="transmembrane region" description="Helical" evidence="2">
    <location>
        <begin position="416"/>
        <end position="434"/>
    </location>
</feature>
<dbReference type="InterPro" id="IPR024750">
    <property type="entry name" value="Ca_ATPase_N_dom"/>
</dbReference>
<evidence type="ECO:0000256" key="2">
    <source>
        <dbReference type="SAM" id="Phobius"/>
    </source>
</evidence>
<evidence type="ECO:0000256" key="1">
    <source>
        <dbReference type="SAM" id="MobiDB-lite"/>
    </source>
</evidence>